<dbReference type="Proteomes" id="UP000017174">
    <property type="component" value="Unassembled WGS sequence"/>
</dbReference>
<comment type="caution">
    <text evidence="1">The sequence shown here is derived from an EMBL/GenBank/DDBJ whole genome shotgun (WGS) entry which is preliminary data.</text>
</comment>
<sequence length="50" mass="5971">MRESNLPCRFNEFFAVFFEKLACERDASVICRPLPEYFTSKLVHLCDIKR</sequence>
<protein>
    <submittedName>
        <fullName evidence="1">Uncharacterized protein</fullName>
    </submittedName>
</protein>
<evidence type="ECO:0000313" key="1">
    <source>
        <dbReference type="EMBL" id="ERT63683.1"/>
    </source>
</evidence>
<reference evidence="1 2" key="1">
    <citation type="submission" date="2013-08" db="EMBL/GenBank/DDBJ databases">
        <authorList>
            <person name="Weinstock G."/>
            <person name="Sodergren E."/>
            <person name="Wylie T."/>
            <person name="Fulton L."/>
            <person name="Fulton R."/>
            <person name="Fronick C."/>
            <person name="O'Laughlin M."/>
            <person name="Godfrey J."/>
            <person name="Miner T."/>
            <person name="Herter B."/>
            <person name="Appelbaum E."/>
            <person name="Cordes M."/>
            <person name="Lek S."/>
            <person name="Wollam A."/>
            <person name="Pepin K.H."/>
            <person name="Palsikar V.B."/>
            <person name="Mitreva M."/>
            <person name="Wilson R.K."/>
        </authorList>
    </citation>
    <scope>NUCLEOTIDE SEQUENCE [LARGE SCALE GENOMIC DNA]</scope>
    <source>
        <strain evidence="1 2">F0184</strain>
    </source>
</reference>
<name>U7UZ15_9MICC</name>
<dbReference type="AlphaFoldDB" id="U7UZ15"/>
<gene>
    <name evidence="1" type="ORF">HMPREF0742_02655</name>
</gene>
<proteinExistence type="predicted"/>
<organism evidence="1 2">
    <name type="scientific">Rothia aeria F0184</name>
    <dbReference type="NCBI Taxonomy" id="888019"/>
    <lineage>
        <taxon>Bacteria</taxon>
        <taxon>Bacillati</taxon>
        <taxon>Actinomycetota</taxon>
        <taxon>Actinomycetes</taxon>
        <taxon>Micrococcales</taxon>
        <taxon>Micrococcaceae</taxon>
        <taxon>Rothia</taxon>
    </lineage>
</organism>
<dbReference type="EMBL" id="AXZG01000073">
    <property type="protein sequence ID" value="ERT63683.1"/>
    <property type="molecule type" value="Genomic_DNA"/>
</dbReference>
<dbReference type="HOGENOM" id="CLU_3122290_0_0_11"/>
<accession>U7UZ15</accession>
<evidence type="ECO:0000313" key="2">
    <source>
        <dbReference type="Proteomes" id="UP000017174"/>
    </source>
</evidence>